<dbReference type="PANTHER" id="PTHR10472">
    <property type="entry name" value="D-TYROSYL-TRNA TYR DEACYLASE"/>
    <property type="match status" value="1"/>
</dbReference>
<comment type="caution">
    <text evidence="3">The sequence shown here is derived from an EMBL/GenBank/DDBJ whole genome shotgun (WGS) entry which is preliminary data.</text>
</comment>
<dbReference type="FunFam" id="3.50.80.10:FF:000001">
    <property type="entry name" value="D-aminoacyl-tRNA deacylase"/>
    <property type="match status" value="1"/>
</dbReference>
<dbReference type="GO" id="GO:0019478">
    <property type="term" value="P:D-amino acid catabolic process"/>
    <property type="evidence" value="ECO:0007669"/>
    <property type="project" value="UniProtKB-UniRule"/>
</dbReference>
<dbReference type="EC" id="3.1.1.96" evidence="2"/>
<evidence type="ECO:0000313" key="4">
    <source>
        <dbReference type="Proteomes" id="UP000460549"/>
    </source>
</evidence>
<reference evidence="3 4" key="1">
    <citation type="submission" date="2019-08" db="EMBL/GenBank/DDBJ databases">
        <title>In-depth cultivation of the pig gut microbiome towards novel bacterial diversity and tailored functional studies.</title>
        <authorList>
            <person name="Wylensek D."/>
            <person name="Hitch T.C.A."/>
            <person name="Clavel T."/>
        </authorList>
    </citation>
    <scope>NUCLEOTIDE SEQUENCE [LARGE SCALE GENOMIC DNA]</scope>
    <source>
        <strain evidence="3 4">NM-380-WT-3C1</strain>
    </source>
</reference>
<evidence type="ECO:0000256" key="1">
    <source>
        <dbReference type="ARBA" id="ARBA00009673"/>
    </source>
</evidence>
<keyword evidence="2" id="KW-0820">tRNA-binding</keyword>
<evidence type="ECO:0000256" key="2">
    <source>
        <dbReference type="HAMAP-Rule" id="MF_00518"/>
    </source>
</evidence>
<dbReference type="SUPFAM" id="SSF69500">
    <property type="entry name" value="DTD-like"/>
    <property type="match status" value="1"/>
</dbReference>
<dbReference type="GO" id="GO:0106026">
    <property type="term" value="F:Gly-tRNA(Ala) deacylase activity"/>
    <property type="evidence" value="ECO:0007669"/>
    <property type="project" value="UniProtKB-UniRule"/>
</dbReference>
<dbReference type="HAMAP" id="MF_00518">
    <property type="entry name" value="Deacylase_Dtd"/>
    <property type="match status" value="1"/>
</dbReference>
<gene>
    <name evidence="2" type="primary">dtd</name>
    <name evidence="3" type="ORF">FYJ80_08330</name>
</gene>
<dbReference type="EC" id="3.1.1.-" evidence="2"/>
<dbReference type="InterPro" id="IPR023509">
    <property type="entry name" value="DTD-like_sf"/>
</dbReference>
<dbReference type="Gene3D" id="3.50.80.10">
    <property type="entry name" value="D-tyrosyl-tRNA(Tyr) deacylase"/>
    <property type="match status" value="1"/>
</dbReference>
<comment type="domain">
    <text evidence="2">A Gly-cisPro motif from one monomer fits into the active site of the other monomer to allow specific chiral rejection of L-amino acids.</text>
</comment>
<comment type="function">
    <text evidence="2">An aminoacyl-tRNA editing enzyme that deacylates mischarged D-aminoacyl-tRNAs. Also deacylates mischarged glycyl-tRNA(Ala), protecting cells against glycine mischarging by AlaRS. Acts via tRNA-based rather than protein-based catalysis; rejects L-amino acids rather than detecting D-amino acids in the active site. By recycling D-aminoacyl-tRNA to D-amino acids and free tRNA molecules, this enzyme counteracts the toxicity associated with the formation of D-aminoacyl-tRNA entities in vivo and helps enforce protein L-homochirality.</text>
</comment>
<dbReference type="GO" id="GO:0000049">
    <property type="term" value="F:tRNA binding"/>
    <property type="evidence" value="ECO:0007669"/>
    <property type="project" value="UniProtKB-UniRule"/>
</dbReference>
<dbReference type="Pfam" id="PF02580">
    <property type="entry name" value="Tyr_Deacylase"/>
    <property type="match status" value="1"/>
</dbReference>
<sequence length="150" mass="16932">MKAVIQTVHDARVTVDNNVVGQIKDGMLIYFGVAKNDEERDVIPFFDKILKMRIFKDENQRMNLNLKSVNGSILLVSQFTLETNIYAGNRPSLDSAAPGEKAKLFYEKAIQYLKDLGYEVSTGVFGAHMMVSYVNDGPETFVLDSRDLFK</sequence>
<protein>
    <recommendedName>
        <fullName evidence="2">D-aminoacyl-tRNA deacylase</fullName>
        <shortName evidence="2">DTD</shortName>
        <ecNumber evidence="2">3.1.1.96</ecNumber>
    </recommendedName>
    <alternativeName>
        <fullName evidence="2">Gly-tRNA(Ala) deacylase</fullName>
        <ecNumber evidence="2">3.1.1.-</ecNumber>
    </alternativeName>
</protein>
<dbReference type="GO" id="GO:0005737">
    <property type="term" value="C:cytoplasm"/>
    <property type="evidence" value="ECO:0007669"/>
    <property type="project" value="UniProtKB-SubCell"/>
</dbReference>
<comment type="subcellular location">
    <subcellularLocation>
        <location evidence="2">Cytoplasm</location>
    </subcellularLocation>
</comment>
<organism evidence="3 4">
    <name type="scientific">Bullifex porci</name>
    <dbReference type="NCBI Taxonomy" id="2606638"/>
    <lineage>
        <taxon>Bacteria</taxon>
        <taxon>Pseudomonadati</taxon>
        <taxon>Spirochaetota</taxon>
        <taxon>Spirochaetia</taxon>
        <taxon>Spirochaetales</taxon>
        <taxon>Spirochaetaceae</taxon>
        <taxon>Bullifex</taxon>
    </lineage>
</organism>
<dbReference type="Proteomes" id="UP000460549">
    <property type="component" value="Unassembled WGS sequence"/>
</dbReference>
<dbReference type="RefSeq" id="WP_154425915.1">
    <property type="nucleotide sequence ID" value="NZ_VUNN01000017.1"/>
</dbReference>
<dbReference type="InterPro" id="IPR003732">
    <property type="entry name" value="Daa-tRNA_deacyls_DTD"/>
</dbReference>
<keyword evidence="4" id="KW-1185">Reference proteome</keyword>
<comment type="catalytic activity">
    <reaction evidence="2">
        <text>a D-aminoacyl-tRNA + H2O = a tRNA + a D-alpha-amino acid + H(+)</text>
        <dbReference type="Rhea" id="RHEA:13953"/>
        <dbReference type="Rhea" id="RHEA-COMP:10123"/>
        <dbReference type="Rhea" id="RHEA-COMP:10124"/>
        <dbReference type="ChEBI" id="CHEBI:15377"/>
        <dbReference type="ChEBI" id="CHEBI:15378"/>
        <dbReference type="ChEBI" id="CHEBI:59871"/>
        <dbReference type="ChEBI" id="CHEBI:78442"/>
        <dbReference type="ChEBI" id="CHEBI:79333"/>
        <dbReference type="EC" id="3.1.1.96"/>
    </reaction>
</comment>
<keyword evidence="2" id="KW-0694">RNA-binding</keyword>
<feature type="short sequence motif" description="Gly-cisPro motif, important for rejection of L-amino acids" evidence="2">
    <location>
        <begin position="137"/>
        <end position="138"/>
    </location>
</feature>
<dbReference type="GO" id="GO:0051500">
    <property type="term" value="F:D-tyrosyl-tRNA(Tyr) deacylase activity"/>
    <property type="evidence" value="ECO:0007669"/>
    <property type="project" value="TreeGrafter"/>
</dbReference>
<keyword evidence="2 3" id="KW-0378">Hydrolase</keyword>
<comment type="similarity">
    <text evidence="1 2">Belongs to the DTD family.</text>
</comment>
<comment type="catalytic activity">
    <reaction evidence="2">
        <text>glycyl-tRNA(Ala) + H2O = tRNA(Ala) + glycine + H(+)</text>
        <dbReference type="Rhea" id="RHEA:53744"/>
        <dbReference type="Rhea" id="RHEA-COMP:9657"/>
        <dbReference type="Rhea" id="RHEA-COMP:13640"/>
        <dbReference type="ChEBI" id="CHEBI:15377"/>
        <dbReference type="ChEBI" id="CHEBI:15378"/>
        <dbReference type="ChEBI" id="CHEBI:57305"/>
        <dbReference type="ChEBI" id="CHEBI:78442"/>
        <dbReference type="ChEBI" id="CHEBI:78522"/>
    </reaction>
</comment>
<dbReference type="EMBL" id="VUNN01000017">
    <property type="protein sequence ID" value="MSU06781.1"/>
    <property type="molecule type" value="Genomic_DNA"/>
</dbReference>
<keyword evidence="2" id="KW-0963">Cytoplasm</keyword>
<proteinExistence type="inferred from homology"/>
<dbReference type="AlphaFoldDB" id="A0A7X2PDE1"/>
<accession>A0A7X2PDE1</accession>
<name>A0A7X2PDE1_9SPIO</name>
<comment type="subunit">
    <text evidence="2">Homodimer.</text>
</comment>
<evidence type="ECO:0000313" key="3">
    <source>
        <dbReference type="EMBL" id="MSU06781.1"/>
    </source>
</evidence>
<dbReference type="PANTHER" id="PTHR10472:SF5">
    <property type="entry name" value="D-AMINOACYL-TRNA DEACYLASE 1"/>
    <property type="match status" value="1"/>
</dbReference>
<dbReference type="GO" id="GO:0043908">
    <property type="term" value="F:Ser(Gly)-tRNA(Ala) hydrolase activity"/>
    <property type="evidence" value="ECO:0007669"/>
    <property type="project" value="UniProtKB-UniRule"/>
</dbReference>
<dbReference type="NCBIfam" id="TIGR00256">
    <property type="entry name" value="D-aminoacyl-tRNA deacylase"/>
    <property type="match status" value="1"/>
</dbReference>